<name>A0A7U4JBE9_9SPHN</name>
<feature type="domain" description="Multidrug resistance protein MdtA-like barrel-sandwich hybrid" evidence="3">
    <location>
        <begin position="60"/>
        <end position="249"/>
    </location>
</feature>
<evidence type="ECO:0000256" key="2">
    <source>
        <dbReference type="SAM" id="Phobius"/>
    </source>
</evidence>
<organism evidence="4 5">
    <name type="scientific">Sphingomonas hengshuiensis</name>
    <dbReference type="NCBI Taxonomy" id="1609977"/>
    <lineage>
        <taxon>Bacteria</taxon>
        <taxon>Pseudomonadati</taxon>
        <taxon>Pseudomonadota</taxon>
        <taxon>Alphaproteobacteria</taxon>
        <taxon>Sphingomonadales</taxon>
        <taxon>Sphingomonadaceae</taxon>
        <taxon>Sphingomonas</taxon>
    </lineage>
</organism>
<proteinExistence type="predicted"/>
<dbReference type="KEGG" id="sphi:TS85_20945"/>
<feature type="region of interest" description="Disordered" evidence="1">
    <location>
        <begin position="188"/>
        <end position="207"/>
    </location>
</feature>
<gene>
    <name evidence="4" type="ORF">TS85_20945</name>
</gene>
<dbReference type="Gene3D" id="2.40.30.170">
    <property type="match status" value="1"/>
</dbReference>
<keyword evidence="5" id="KW-1185">Reference proteome</keyword>
<evidence type="ECO:0000256" key="1">
    <source>
        <dbReference type="SAM" id="MobiDB-lite"/>
    </source>
</evidence>
<keyword evidence="2" id="KW-1133">Transmembrane helix</keyword>
<accession>A0A7U4JBE9</accession>
<protein>
    <submittedName>
        <fullName evidence="4">Hemolysin secretion protein D</fullName>
    </submittedName>
</protein>
<keyword evidence="2" id="KW-0472">Membrane</keyword>
<dbReference type="Proteomes" id="UP000032300">
    <property type="component" value="Chromosome"/>
</dbReference>
<dbReference type="PANTHER" id="PTHR30438:SF1">
    <property type="entry name" value="36 KDA ANTIGEN"/>
    <property type="match status" value="1"/>
</dbReference>
<reference evidence="4 5" key="2">
    <citation type="submission" date="2015-02" db="EMBL/GenBank/DDBJ databases">
        <title>The complete genome of Sphingomonas hengshuiensis sp. WHSC-8 isolated from soil of Hengshui Lake.</title>
        <authorList>
            <person name="Wei S."/>
            <person name="Guo J."/>
            <person name="Su C."/>
            <person name="Wu R."/>
            <person name="Zhang Z."/>
            <person name="Liang K."/>
            <person name="Li H."/>
            <person name="Wang T."/>
            <person name="Liu H."/>
            <person name="Zhang C."/>
            <person name="Li Z."/>
            <person name="Wang Q."/>
            <person name="Meng J."/>
        </authorList>
    </citation>
    <scope>NUCLEOTIDE SEQUENCE [LARGE SCALE GENOMIC DNA]</scope>
    <source>
        <strain evidence="4 5">WHSC-8</strain>
    </source>
</reference>
<dbReference type="RefSeq" id="WP_044334805.1">
    <property type="nucleotide sequence ID" value="NZ_CP010836.1"/>
</dbReference>
<dbReference type="Pfam" id="PF25917">
    <property type="entry name" value="BSH_RND"/>
    <property type="match status" value="1"/>
</dbReference>
<dbReference type="Gene3D" id="1.10.287.470">
    <property type="entry name" value="Helix hairpin bin"/>
    <property type="match status" value="2"/>
</dbReference>
<sequence>MTETSAPADGIPGDAPAPRARRTPRALILGVIVAGVVGAGLWATAHPTPPELQGMVDAREIRIASKVTGRIASFAVEEGQAVRAGQLLYTIDSPEVNARNIQAQGVLQAARAGESKARQGARPEEIDAARAQWRRAQAAADLAQLTFTRTDRLAAQGVVAGQRRDEAQANAVAAAEAARAARAQYDQTLSGARSQDKQAAGGQVEQARGVVDEARAAAAETRMRAPMNGEVGKRLAEPGELVPQGFPVFTLTDVDHPWVSLFVREDAFGGVPLGTIVTGRVPALRNAVARFRLVYIAPAGEFATWRATRQSNGFDIKSFELRVRPVTPLAQLRPGMTVLFDWPR</sequence>
<dbReference type="SUPFAM" id="SSF111369">
    <property type="entry name" value="HlyD-like secretion proteins"/>
    <property type="match status" value="2"/>
</dbReference>
<dbReference type="Gene3D" id="2.40.50.100">
    <property type="match status" value="1"/>
</dbReference>
<dbReference type="EMBL" id="CP010836">
    <property type="protein sequence ID" value="AJP73735.1"/>
    <property type="molecule type" value="Genomic_DNA"/>
</dbReference>
<dbReference type="AlphaFoldDB" id="A0A7U4JBE9"/>
<dbReference type="PANTHER" id="PTHR30438">
    <property type="entry name" value="36 KDA ANTIGEN-RELATED"/>
    <property type="match status" value="1"/>
</dbReference>
<feature type="transmembrane region" description="Helical" evidence="2">
    <location>
        <begin position="26"/>
        <end position="45"/>
    </location>
</feature>
<dbReference type="OrthoDB" id="9793801at2"/>
<evidence type="ECO:0000313" key="5">
    <source>
        <dbReference type="Proteomes" id="UP000032300"/>
    </source>
</evidence>
<evidence type="ECO:0000313" key="4">
    <source>
        <dbReference type="EMBL" id="AJP73735.1"/>
    </source>
</evidence>
<evidence type="ECO:0000259" key="3">
    <source>
        <dbReference type="Pfam" id="PF25917"/>
    </source>
</evidence>
<dbReference type="InterPro" id="IPR058625">
    <property type="entry name" value="MdtA-like_BSH"/>
</dbReference>
<keyword evidence="2" id="KW-0812">Transmembrane</keyword>
<reference evidence="4 5" key="1">
    <citation type="journal article" date="2015" name="Int. J. Syst. Evol. Microbiol.">
        <title>Sphingomonas hengshuiensis sp. nov., isolated from lake wetland.</title>
        <authorList>
            <person name="Wei S."/>
            <person name="Wang T."/>
            <person name="Liu H."/>
            <person name="Zhang C."/>
            <person name="Guo J."/>
            <person name="Wang Q."/>
            <person name="Liang K."/>
            <person name="Zhang Z."/>
        </authorList>
    </citation>
    <scope>NUCLEOTIDE SEQUENCE [LARGE SCALE GENOMIC DNA]</scope>
    <source>
        <strain evidence="4 5">WHSC-8</strain>
    </source>
</reference>